<dbReference type="Pfam" id="PF00092">
    <property type="entry name" value="VWA"/>
    <property type="match status" value="1"/>
</dbReference>
<name>A0A7W7Z8L9_9BACT</name>
<dbReference type="InterPro" id="IPR002035">
    <property type="entry name" value="VWF_A"/>
</dbReference>
<evidence type="ECO:0000259" key="1">
    <source>
        <dbReference type="PROSITE" id="PS50234"/>
    </source>
</evidence>
<dbReference type="AlphaFoldDB" id="A0A7W7Z8L9"/>
<dbReference type="GO" id="GO:0005891">
    <property type="term" value="C:voltage-gated calcium channel complex"/>
    <property type="evidence" value="ECO:0007669"/>
    <property type="project" value="TreeGrafter"/>
</dbReference>
<dbReference type="PROSITE" id="PS50234">
    <property type="entry name" value="VWFA"/>
    <property type="match status" value="1"/>
</dbReference>
<dbReference type="InterPro" id="IPR051173">
    <property type="entry name" value="Ca_channel_alpha-2/delta"/>
</dbReference>
<dbReference type="PROSITE" id="PS51257">
    <property type="entry name" value="PROKAR_LIPOPROTEIN"/>
    <property type="match status" value="1"/>
</dbReference>
<dbReference type="GO" id="GO:0005245">
    <property type="term" value="F:voltage-gated calcium channel activity"/>
    <property type="evidence" value="ECO:0007669"/>
    <property type="project" value="TreeGrafter"/>
</dbReference>
<feature type="domain" description="VWFA" evidence="1">
    <location>
        <begin position="393"/>
        <end position="569"/>
    </location>
</feature>
<gene>
    <name evidence="2" type="ORF">HDF16_000013</name>
</gene>
<dbReference type="SUPFAM" id="SSF53300">
    <property type="entry name" value="vWA-like"/>
    <property type="match status" value="1"/>
</dbReference>
<dbReference type="InterPro" id="IPR036465">
    <property type="entry name" value="vWFA_dom_sf"/>
</dbReference>
<comment type="caution">
    <text evidence="2">The sequence shown here is derived from an EMBL/GenBank/DDBJ whole genome shotgun (WGS) entry which is preliminary data.</text>
</comment>
<proteinExistence type="predicted"/>
<dbReference type="PANTHER" id="PTHR10166:SF37">
    <property type="entry name" value="STOLID, ISOFORM H"/>
    <property type="match status" value="1"/>
</dbReference>
<dbReference type="EMBL" id="JACHIP010000001">
    <property type="protein sequence ID" value="MBB5055344.1"/>
    <property type="molecule type" value="Genomic_DNA"/>
</dbReference>
<organism evidence="2 3">
    <name type="scientific">Granulicella aggregans</name>
    <dbReference type="NCBI Taxonomy" id="474949"/>
    <lineage>
        <taxon>Bacteria</taxon>
        <taxon>Pseudomonadati</taxon>
        <taxon>Acidobacteriota</taxon>
        <taxon>Terriglobia</taxon>
        <taxon>Terriglobales</taxon>
        <taxon>Acidobacteriaceae</taxon>
        <taxon>Granulicella</taxon>
    </lineage>
</organism>
<evidence type="ECO:0000313" key="2">
    <source>
        <dbReference type="EMBL" id="MBB5055344.1"/>
    </source>
</evidence>
<reference evidence="2 3" key="1">
    <citation type="submission" date="2020-08" db="EMBL/GenBank/DDBJ databases">
        <title>Genomic Encyclopedia of Type Strains, Phase IV (KMG-V): Genome sequencing to study the core and pangenomes of soil and plant-associated prokaryotes.</title>
        <authorList>
            <person name="Whitman W."/>
        </authorList>
    </citation>
    <scope>NUCLEOTIDE SEQUENCE [LARGE SCALE GENOMIC DNA]</scope>
    <source>
        <strain evidence="2 3">M8UP14</strain>
    </source>
</reference>
<dbReference type="Pfam" id="PF13531">
    <property type="entry name" value="SBP_bac_11"/>
    <property type="match status" value="1"/>
</dbReference>
<protein>
    <submittedName>
        <fullName evidence="2">Ca-activated chloride channel family protein</fullName>
    </submittedName>
</protein>
<dbReference type="SMART" id="SM00327">
    <property type="entry name" value="VWA"/>
    <property type="match status" value="1"/>
</dbReference>
<dbReference type="Proteomes" id="UP000540989">
    <property type="component" value="Unassembled WGS sequence"/>
</dbReference>
<accession>A0A7W7Z8L9</accession>
<dbReference type="PANTHER" id="PTHR10166">
    <property type="entry name" value="VOLTAGE-DEPENDENT CALCIUM CHANNEL SUBUNIT ALPHA-2/DELTA-RELATED"/>
    <property type="match status" value="1"/>
</dbReference>
<sequence length="569" mass="61434">MLKLRRPRSPMRVSKFVGVCVLLLAVGCKRAKAPSSGNGDALKPAGADEIRLVFTYGSEKQKWVEDVTAAFNNSGAKSATGKHITVQGIPKGSGEVVEDLLSGRDHADVTSPASGVFVKLGNARSKAATGQDLIGSTQNLLLSPVVIAMWKPMAEAIGWGKKPIGWDDILALARDKKGWASYGYPQWGAFKFGHTHPAYSNSGIISLIAENYAATGKVHGLTLADVNSPKTKTFVQGIENSVVHYGSSTGFFGRKLFDSGPEYLSAAVLYESMVVESYKQPNSMPFPVVAIYPKEGTFWSDHPVGIVNREWVTPERKAAAQIYIDYLLAKAQQEKALDYGFRPGSTDVAVDNPIDEAHGVDPKQPTTTLEVPSPDVIAAIQSQWDDTEKKSADIALVMDTSGSMQDDNKLTNAKAGAKQLVSLLGDKDEFSLLQFSDTAGWATKDQSLGESRKESNRAVDSLFPGGQTALYDAVDQAYTHLQERPADHIRALIVLTDGDDNTSKEALSDLIKKIHADGETHTIRIFTIAYGSDAQKTVLTQIATATQGKAYEGTPGNIVEVFRDISTFF</sequence>
<dbReference type="CDD" id="cd00198">
    <property type="entry name" value="vWFA"/>
    <property type="match status" value="1"/>
</dbReference>
<keyword evidence="3" id="KW-1185">Reference proteome</keyword>
<dbReference type="Gene3D" id="3.40.50.410">
    <property type="entry name" value="von Willebrand factor, type A domain"/>
    <property type="match status" value="1"/>
</dbReference>
<evidence type="ECO:0000313" key="3">
    <source>
        <dbReference type="Proteomes" id="UP000540989"/>
    </source>
</evidence>
<dbReference type="SUPFAM" id="SSF53850">
    <property type="entry name" value="Periplasmic binding protein-like II"/>
    <property type="match status" value="1"/>
</dbReference>
<dbReference type="Gene3D" id="3.40.190.10">
    <property type="entry name" value="Periplasmic binding protein-like II"/>
    <property type="match status" value="2"/>
</dbReference>